<comment type="caution">
    <text evidence="1">The sequence shown here is derived from an EMBL/GenBank/DDBJ whole genome shotgun (WGS) entry which is preliminary data.</text>
</comment>
<name>A0ACC2VNP7_9TREE</name>
<protein>
    <submittedName>
        <fullName evidence="1">Uncharacterized protein</fullName>
    </submittedName>
</protein>
<dbReference type="Proteomes" id="UP001241377">
    <property type="component" value="Unassembled WGS sequence"/>
</dbReference>
<reference evidence="1" key="1">
    <citation type="submission" date="2023-04" db="EMBL/GenBank/DDBJ databases">
        <title>Draft Genome sequencing of Naganishia species isolated from polar environments using Oxford Nanopore Technology.</title>
        <authorList>
            <person name="Leo P."/>
            <person name="Venkateswaran K."/>
        </authorList>
    </citation>
    <scope>NUCLEOTIDE SEQUENCE</scope>
    <source>
        <strain evidence="1">MNA-CCFEE 5261</strain>
    </source>
</reference>
<proteinExistence type="predicted"/>
<gene>
    <name evidence="1" type="ORF">QFC19_005608</name>
</gene>
<evidence type="ECO:0000313" key="2">
    <source>
        <dbReference type="Proteomes" id="UP001241377"/>
    </source>
</evidence>
<evidence type="ECO:0000313" key="1">
    <source>
        <dbReference type="EMBL" id="KAJ9100256.1"/>
    </source>
</evidence>
<sequence>MCAALEAQNHTVVAIAPLYDNMGSQKLVSDESSITIDTPVTADFNVKRLVQSAEAIADGGDFGHLLPVHQIYYKHIKAMNLAAGKRPRNVVHKDDVPQESVVSYDVFGQDPLDPSFWYVDSLPVSTLLIGLDIILPKYYPDFKPDLVILGPQEGISYTPQAASDYYESIQAMAAISASQNHSTIAVSSEDNHHIYFQDEHFFNAQQEKLKRFKKNVFARNIRFTNKKIIDLVTSLEKKAAGSLLLPSRVALNVIIPSINHEYSHCATSSNPNAKLNPEFKQVMFENDAPSSVVPQSLPKYRLTDDKIQRQGLLKLSGLEKRSMSEEDEIVEKIEDAGEEQEVYEEKEQPTFVDKKSYYYLETLRNYAKHPLAAFHTDSQIKVFDKRNLHQLSDNDDLNSLLNNVDELAVLNNCHISIAVNHMELGSGLGPEVFDVESLFTHN</sequence>
<accession>A0ACC2VNP7</accession>
<keyword evidence="2" id="KW-1185">Reference proteome</keyword>
<dbReference type="EMBL" id="JASBWR010000064">
    <property type="protein sequence ID" value="KAJ9100256.1"/>
    <property type="molecule type" value="Genomic_DNA"/>
</dbReference>
<organism evidence="1 2">
    <name type="scientific">Naganishia cerealis</name>
    <dbReference type="NCBI Taxonomy" id="610337"/>
    <lineage>
        <taxon>Eukaryota</taxon>
        <taxon>Fungi</taxon>
        <taxon>Dikarya</taxon>
        <taxon>Basidiomycota</taxon>
        <taxon>Agaricomycotina</taxon>
        <taxon>Tremellomycetes</taxon>
        <taxon>Filobasidiales</taxon>
        <taxon>Filobasidiaceae</taxon>
        <taxon>Naganishia</taxon>
    </lineage>
</organism>